<dbReference type="SMART" id="SM00448">
    <property type="entry name" value="REC"/>
    <property type="match status" value="1"/>
</dbReference>
<keyword evidence="4" id="KW-0808">Transferase</keyword>
<dbReference type="SUPFAM" id="SSF50998">
    <property type="entry name" value="Quinoprotein alcohol dehydrogenase-like"/>
    <property type="match status" value="1"/>
</dbReference>
<dbReference type="SUPFAM" id="SSF46689">
    <property type="entry name" value="Homeodomain-like"/>
    <property type="match status" value="1"/>
</dbReference>
<evidence type="ECO:0000256" key="10">
    <source>
        <dbReference type="ARBA" id="ARBA00023125"/>
    </source>
</evidence>
<reference evidence="17 18" key="1">
    <citation type="submission" date="2018-07" db="EMBL/GenBank/DDBJ databases">
        <title>Genomic Encyclopedia of Type Strains, Phase III (KMG-III): the genomes of soil and plant-associated and newly described type strains.</title>
        <authorList>
            <person name="Whitman W."/>
        </authorList>
    </citation>
    <scope>NUCLEOTIDE SEQUENCE [LARGE SCALE GENOMIC DNA]</scope>
    <source>
        <strain evidence="17 18">CECT 8487</strain>
    </source>
</reference>
<keyword evidence="6" id="KW-0418">Kinase</keyword>
<dbReference type="Pfam" id="PF00072">
    <property type="entry name" value="Response_reg"/>
    <property type="match status" value="1"/>
</dbReference>
<keyword evidence="5" id="KW-0547">Nucleotide-binding</keyword>
<dbReference type="SUPFAM" id="SSF52172">
    <property type="entry name" value="CheY-like"/>
    <property type="match status" value="1"/>
</dbReference>
<evidence type="ECO:0000259" key="14">
    <source>
        <dbReference type="PROSITE" id="PS01124"/>
    </source>
</evidence>
<dbReference type="GO" id="GO:0000155">
    <property type="term" value="F:phosphorelay sensor kinase activity"/>
    <property type="evidence" value="ECO:0007669"/>
    <property type="project" value="InterPro"/>
</dbReference>
<dbReference type="InterPro" id="IPR018062">
    <property type="entry name" value="HTH_AraC-typ_CS"/>
</dbReference>
<dbReference type="SUPFAM" id="SSF47384">
    <property type="entry name" value="Homodimeric domain of signal transducing histidine kinase"/>
    <property type="match status" value="1"/>
</dbReference>
<dbReference type="GO" id="GO:0043565">
    <property type="term" value="F:sequence-specific DNA binding"/>
    <property type="evidence" value="ECO:0007669"/>
    <property type="project" value="InterPro"/>
</dbReference>
<dbReference type="InterPro" id="IPR011123">
    <property type="entry name" value="Y_Y_Y"/>
</dbReference>
<comment type="caution">
    <text evidence="17">The sequence shown here is derived from an EMBL/GenBank/DDBJ whole genome shotgun (WGS) entry which is preliminary data.</text>
</comment>
<dbReference type="InterPro" id="IPR003594">
    <property type="entry name" value="HATPase_dom"/>
</dbReference>
<evidence type="ECO:0000256" key="3">
    <source>
        <dbReference type="ARBA" id="ARBA00022553"/>
    </source>
</evidence>
<organism evidence="17 18">
    <name type="scientific">Seonamhaeicola aphaedonensis</name>
    <dbReference type="NCBI Taxonomy" id="1461338"/>
    <lineage>
        <taxon>Bacteria</taxon>
        <taxon>Pseudomonadati</taxon>
        <taxon>Bacteroidota</taxon>
        <taxon>Flavobacteriia</taxon>
        <taxon>Flavobacteriales</taxon>
        <taxon>Flavobacteriaceae</taxon>
    </lineage>
</organism>
<dbReference type="InterPro" id="IPR013783">
    <property type="entry name" value="Ig-like_fold"/>
</dbReference>
<evidence type="ECO:0000256" key="9">
    <source>
        <dbReference type="ARBA" id="ARBA00023015"/>
    </source>
</evidence>
<name>A0A3D9HEF6_9FLAO</name>
<dbReference type="PROSITE" id="PS50110">
    <property type="entry name" value="RESPONSE_REGULATORY"/>
    <property type="match status" value="1"/>
</dbReference>
<evidence type="ECO:0000256" key="5">
    <source>
        <dbReference type="ARBA" id="ARBA00022741"/>
    </source>
</evidence>
<keyword evidence="11" id="KW-0804">Transcription</keyword>
<evidence type="ECO:0000259" key="16">
    <source>
        <dbReference type="PROSITE" id="PS50110"/>
    </source>
</evidence>
<dbReference type="Gene3D" id="2.60.40.10">
    <property type="entry name" value="Immunoglobulins"/>
    <property type="match status" value="1"/>
</dbReference>
<dbReference type="Proteomes" id="UP000256629">
    <property type="component" value="Unassembled WGS sequence"/>
</dbReference>
<dbReference type="InterPro" id="IPR003661">
    <property type="entry name" value="HisK_dim/P_dom"/>
</dbReference>
<evidence type="ECO:0000256" key="13">
    <source>
        <dbReference type="SAM" id="Phobius"/>
    </source>
</evidence>
<dbReference type="SMART" id="SM00342">
    <property type="entry name" value="HTH_ARAC"/>
    <property type="match status" value="1"/>
</dbReference>
<keyword evidence="13" id="KW-0472">Membrane</keyword>
<dbReference type="InterPro" id="IPR036890">
    <property type="entry name" value="HATPase_C_sf"/>
</dbReference>
<sequence length="1345" mass="155374">MRHSIFYFFLLFQIGFLQSQVGDFNFKNFNLSDGLSSSTVNYIKQDKLGQIWLATNNGLNKFNGEEFVVYRNLPEDKSTISSNNVHNILEDKDGNLWIGTFNGLNKYEPQKDQFKRYFKTSDKNSLSGNRIFASFEMKNGNIWFGTEDGISIYTKKHDSFIRFLKNSKKPTLILDIHVDKKNTVWLATFNGIIEVSRSKEGQFNHQTYRPRNLNKRFFIYKILEVEPDVLALATKYHGFLLFNKKTKQFSSPEEFDFFKNIEIKDLYKDESENLWLATTTGLFIVAPSKEITTVNSSIYEDIGSVKNHFKKIYKDNNGSIWLGTQDVGVMTWHKANQNFRRFKNSSTYNNIANCIVSDDEKNIYYGTEGGDLNKIDSSGIVTKLFDVQNKTKTTVYPIKTLYRDGNLLWIGAMKNGIKIYDLQSQREYENYLSSELINFLKDVSVLDIKKGFGNNIWIATIGRGLIKYNTKQKKMRAFNSRHLKSSYVKVIHKDKRNLIVVGSDHLSFLEAEKKENFKISNYPSIVDSSRLDIVSLHKDTRGIVWVGSRTRGLFKFTKDKKYESVIVSAKNRIFTVNAILESNKGLLWLSTDKGIVEYNPVRQESIIYNQQTLAQDNDFRVNAALKENNQLYFGAKQGIITFEPDNIVTLKNTPRVILSYLKIKNNEIDALNKNETILKNLNYSKEIVLPYNNASFSINYAFPNYINPNNNQYAYRLKGLDNNWLYTKQTEAFYTLQNAGTYTFQVKAAGYDGVWNNKITELDITIQPAPWLTWWAYLIYFVLTFGLFFSISWILQSKSRLRQKLEFEFAEKKRTEELNKAKLQFFTNISHEFRTPLTLILGPLQNILDNYNGSNVIYKKLKIIEGSANHLLRLINRLMDFRKLESNQLKLEVAEGNIVKFLQEIFLSFSEHAKNGHYNYEFHTSEDEIFVYYDRYKLERVFYNLISNAFKFTKAGGDISVHVLKDDINLIVEVKDSGIGIPEEHLDKIFDRFFEVSKNNQIEEFKKGTGIGLSIASNIVKLHQGEIFAKNLQTQGSVFTVKLKLGKEHLSESDIIGNFKMSDDVSQYAAQINVKDIELTSNPEDLLRENRKYTILVAEDNAVLRSFIKEILKPNYNIIQAENGKEALEKALKHLPDLIISDVIMPKMVGTELCSKIKTTLATSHIPVILLTSRSSLVYKFEGLESGADDYISKPFNLKEFNLRIHNILESKQRLKDKFTSGNDFTSIDVSLTSLDEQLLKKAFKVVKDNLSNQDFNVTQFSEDLGVSRSMLFNKIRAWTNSTPNEFIQEIRLNHAAKLLELNKLNISEVSYQVGFKRSKYFSQCFQKKYGVTPSEYQEKLTVSN</sequence>
<dbReference type="OrthoDB" id="358279at2"/>
<gene>
    <name evidence="17" type="ORF">DFQ02_10586</name>
</gene>
<evidence type="ECO:0000256" key="8">
    <source>
        <dbReference type="ARBA" id="ARBA00023012"/>
    </source>
</evidence>
<evidence type="ECO:0000256" key="6">
    <source>
        <dbReference type="ARBA" id="ARBA00022777"/>
    </source>
</evidence>
<evidence type="ECO:0000313" key="18">
    <source>
        <dbReference type="Proteomes" id="UP000256629"/>
    </source>
</evidence>
<dbReference type="Gene3D" id="1.10.10.60">
    <property type="entry name" value="Homeodomain-like"/>
    <property type="match status" value="1"/>
</dbReference>
<dbReference type="RefSeq" id="WP_116524225.1">
    <property type="nucleotide sequence ID" value="NZ_QRDX01000005.1"/>
</dbReference>
<dbReference type="CDD" id="cd00075">
    <property type="entry name" value="HATPase"/>
    <property type="match status" value="1"/>
</dbReference>
<keyword evidence="7" id="KW-0067">ATP-binding</keyword>
<keyword evidence="10" id="KW-0238">DNA-binding</keyword>
<feature type="domain" description="Response regulatory" evidence="16">
    <location>
        <begin position="1094"/>
        <end position="1209"/>
    </location>
</feature>
<dbReference type="SMART" id="SM00387">
    <property type="entry name" value="HATPase_c"/>
    <property type="match status" value="1"/>
</dbReference>
<feature type="transmembrane region" description="Helical" evidence="13">
    <location>
        <begin position="774"/>
        <end position="795"/>
    </location>
</feature>
<comment type="catalytic activity">
    <reaction evidence="1">
        <text>ATP + protein L-histidine = ADP + protein N-phospho-L-histidine.</text>
        <dbReference type="EC" id="2.7.13.3"/>
    </reaction>
</comment>
<dbReference type="InterPro" id="IPR018060">
    <property type="entry name" value="HTH_AraC"/>
</dbReference>
<evidence type="ECO:0000256" key="4">
    <source>
        <dbReference type="ARBA" id="ARBA00022679"/>
    </source>
</evidence>
<dbReference type="CDD" id="cd00082">
    <property type="entry name" value="HisKA"/>
    <property type="match status" value="1"/>
</dbReference>
<feature type="domain" description="Histidine kinase" evidence="15">
    <location>
        <begin position="828"/>
        <end position="1047"/>
    </location>
</feature>
<keyword evidence="8" id="KW-0902">Two-component regulatory system</keyword>
<dbReference type="InterPro" id="IPR011047">
    <property type="entry name" value="Quinoprotein_ADH-like_sf"/>
</dbReference>
<dbReference type="InterPro" id="IPR009057">
    <property type="entry name" value="Homeodomain-like_sf"/>
</dbReference>
<dbReference type="Gene3D" id="3.40.50.2300">
    <property type="match status" value="1"/>
</dbReference>
<keyword evidence="9" id="KW-0805">Transcription regulation</keyword>
<evidence type="ECO:0000256" key="11">
    <source>
        <dbReference type="ARBA" id="ARBA00023163"/>
    </source>
</evidence>
<dbReference type="SUPFAM" id="SSF55874">
    <property type="entry name" value="ATPase domain of HSP90 chaperone/DNA topoisomerase II/histidine kinase"/>
    <property type="match status" value="1"/>
</dbReference>
<keyword evidence="3 12" id="KW-0597">Phosphoprotein</keyword>
<dbReference type="FunFam" id="3.30.565.10:FF:000037">
    <property type="entry name" value="Hybrid sensor histidine kinase/response regulator"/>
    <property type="match status" value="1"/>
</dbReference>
<dbReference type="FunFam" id="1.10.287.130:FF:000034">
    <property type="entry name" value="Two-component system sensor histidine kinase/response regulator"/>
    <property type="match status" value="1"/>
</dbReference>
<dbReference type="PRINTS" id="PR00344">
    <property type="entry name" value="BCTRLSENSOR"/>
</dbReference>
<dbReference type="Pfam" id="PF02518">
    <property type="entry name" value="HATPase_c"/>
    <property type="match status" value="1"/>
</dbReference>
<dbReference type="InterPro" id="IPR015943">
    <property type="entry name" value="WD40/YVTN_repeat-like_dom_sf"/>
</dbReference>
<dbReference type="SMART" id="SM00388">
    <property type="entry name" value="HisKA"/>
    <property type="match status" value="1"/>
</dbReference>
<evidence type="ECO:0000313" key="17">
    <source>
        <dbReference type="EMBL" id="RED47859.1"/>
    </source>
</evidence>
<dbReference type="PANTHER" id="PTHR43547:SF2">
    <property type="entry name" value="HYBRID SIGNAL TRANSDUCTION HISTIDINE KINASE C"/>
    <property type="match status" value="1"/>
</dbReference>
<accession>A0A3D9HEF6</accession>
<protein>
    <recommendedName>
        <fullName evidence="2">histidine kinase</fullName>
        <ecNumber evidence="2">2.7.13.3</ecNumber>
    </recommendedName>
</protein>
<evidence type="ECO:0000259" key="15">
    <source>
        <dbReference type="PROSITE" id="PS50109"/>
    </source>
</evidence>
<dbReference type="InterPro" id="IPR001789">
    <property type="entry name" value="Sig_transdc_resp-reg_receiver"/>
</dbReference>
<dbReference type="Pfam" id="PF07494">
    <property type="entry name" value="Reg_prop"/>
    <property type="match status" value="1"/>
</dbReference>
<evidence type="ECO:0000256" key="1">
    <source>
        <dbReference type="ARBA" id="ARBA00000085"/>
    </source>
</evidence>
<dbReference type="InterPro" id="IPR011110">
    <property type="entry name" value="Reg_prop"/>
</dbReference>
<evidence type="ECO:0000256" key="2">
    <source>
        <dbReference type="ARBA" id="ARBA00012438"/>
    </source>
</evidence>
<dbReference type="InterPro" id="IPR036097">
    <property type="entry name" value="HisK_dim/P_sf"/>
</dbReference>
<dbReference type="InterPro" id="IPR005467">
    <property type="entry name" value="His_kinase_dom"/>
</dbReference>
<dbReference type="InterPro" id="IPR004358">
    <property type="entry name" value="Sig_transdc_His_kin-like_C"/>
</dbReference>
<feature type="modified residue" description="4-aspartylphosphate" evidence="12">
    <location>
        <position position="1142"/>
    </location>
</feature>
<dbReference type="EC" id="2.7.13.3" evidence="2"/>
<dbReference type="GO" id="GO:0005524">
    <property type="term" value="F:ATP binding"/>
    <property type="evidence" value="ECO:0007669"/>
    <property type="project" value="UniProtKB-KW"/>
</dbReference>
<evidence type="ECO:0000256" key="12">
    <source>
        <dbReference type="PROSITE-ProRule" id="PRU00169"/>
    </source>
</evidence>
<keyword evidence="18" id="KW-1185">Reference proteome</keyword>
<evidence type="ECO:0000256" key="7">
    <source>
        <dbReference type="ARBA" id="ARBA00022840"/>
    </source>
</evidence>
<dbReference type="Pfam" id="PF00512">
    <property type="entry name" value="HisKA"/>
    <property type="match status" value="1"/>
</dbReference>
<dbReference type="Pfam" id="PF12833">
    <property type="entry name" value="HTH_18"/>
    <property type="match status" value="1"/>
</dbReference>
<dbReference type="Gene3D" id="2.130.10.10">
    <property type="entry name" value="YVTN repeat-like/Quinoprotein amine dehydrogenase"/>
    <property type="match status" value="3"/>
</dbReference>
<keyword evidence="13" id="KW-1133">Transmembrane helix</keyword>
<dbReference type="PROSITE" id="PS01124">
    <property type="entry name" value="HTH_ARAC_FAMILY_2"/>
    <property type="match status" value="1"/>
</dbReference>
<dbReference type="Gene3D" id="3.30.565.10">
    <property type="entry name" value="Histidine kinase-like ATPase, C-terminal domain"/>
    <property type="match status" value="1"/>
</dbReference>
<feature type="domain" description="HTH araC/xylS-type" evidence="14">
    <location>
        <begin position="1241"/>
        <end position="1340"/>
    </location>
</feature>
<dbReference type="EMBL" id="QRDX01000005">
    <property type="protein sequence ID" value="RED47859.1"/>
    <property type="molecule type" value="Genomic_DNA"/>
</dbReference>
<dbReference type="Gene3D" id="1.10.287.130">
    <property type="match status" value="1"/>
</dbReference>
<dbReference type="InterPro" id="IPR011006">
    <property type="entry name" value="CheY-like_superfamily"/>
</dbReference>
<dbReference type="PROSITE" id="PS50109">
    <property type="entry name" value="HIS_KIN"/>
    <property type="match status" value="1"/>
</dbReference>
<dbReference type="PANTHER" id="PTHR43547">
    <property type="entry name" value="TWO-COMPONENT HISTIDINE KINASE"/>
    <property type="match status" value="1"/>
</dbReference>
<dbReference type="PROSITE" id="PS00041">
    <property type="entry name" value="HTH_ARAC_FAMILY_1"/>
    <property type="match status" value="1"/>
</dbReference>
<proteinExistence type="predicted"/>
<dbReference type="GO" id="GO:0003700">
    <property type="term" value="F:DNA-binding transcription factor activity"/>
    <property type="evidence" value="ECO:0007669"/>
    <property type="project" value="InterPro"/>
</dbReference>
<dbReference type="Pfam" id="PF07495">
    <property type="entry name" value="Y_Y_Y"/>
    <property type="match status" value="1"/>
</dbReference>
<keyword evidence="13" id="KW-0812">Transmembrane</keyword>